<dbReference type="GO" id="GO:0005524">
    <property type="term" value="F:ATP binding"/>
    <property type="evidence" value="ECO:0007669"/>
    <property type="project" value="UniProtKB-KW"/>
</dbReference>
<keyword evidence="5" id="KW-0547">Nucleotide-binding</keyword>
<dbReference type="PROSITE" id="PS50011">
    <property type="entry name" value="PROTEIN_KINASE_DOM"/>
    <property type="match status" value="1"/>
</dbReference>
<keyword evidence="6" id="KW-0418">Kinase</keyword>
<feature type="domain" description="Protein kinase" evidence="9">
    <location>
        <begin position="114"/>
        <end position="184"/>
    </location>
</feature>
<evidence type="ECO:0000256" key="3">
    <source>
        <dbReference type="ARBA" id="ARBA00010886"/>
    </source>
</evidence>
<dbReference type="SUPFAM" id="SSF56112">
    <property type="entry name" value="Protein kinase-like (PK-like)"/>
    <property type="match status" value="1"/>
</dbReference>
<evidence type="ECO:0000256" key="6">
    <source>
        <dbReference type="ARBA" id="ARBA00022777"/>
    </source>
</evidence>
<dbReference type="InterPro" id="IPR001245">
    <property type="entry name" value="Ser-Thr/Tyr_kinase_cat_dom"/>
</dbReference>
<protein>
    <recommendedName>
        <fullName evidence="9">Protein kinase domain-containing protein</fullName>
    </recommendedName>
</protein>
<dbReference type="PANTHER" id="PTHR43289">
    <property type="entry name" value="MITOGEN-ACTIVATED PROTEIN KINASE KINASE KINASE 20-RELATED"/>
    <property type="match status" value="1"/>
</dbReference>
<evidence type="ECO:0000256" key="8">
    <source>
        <dbReference type="ARBA" id="ARBA00023212"/>
    </source>
</evidence>
<dbReference type="PANTHER" id="PTHR43289:SF6">
    <property type="entry name" value="SERINE_THREONINE-PROTEIN KINASE NEKL-3"/>
    <property type="match status" value="1"/>
</dbReference>
<proteinExistence type="inferred from homology"/>
<dbReference type="AlphaFoldDB" id="A0A382UDN9"/>
<accession>A0A382UDN9</accession>
<keyword evidence="4" id="KW-0808">Transferase</keyword>
<dbReference type="InterPro" id="IPR017441">
    <property type="entry name" value="Protein_kinase_ATP_BS"/>
</dbReference>
<keyword evidence="8" id="KW-0963">Cytoplasm</keyword>
<evidence type="ECO:0000256" key="2">
    <source>
        <dbReference type="ARBA" id="ARBA00004647"/>
    </source>
</evidence>
<feature type="non-terminal residue" evidence="10">
    <location>
        <position position="184"/>
    </location>
</feature>
<gene>
    <name evidence="10" type="ORF">METZ01_LOCUS385217</name>
</gene>
<dbReference type="GO" id="GO:0004674">
    <property type="term" value="F:protein serine/threonine kinase activity"/>
    <property type="evidence" value="ECO:0007669"/>
    <property type="project" value="TreeGrafter"/>
</dbReference>
<name>A0A382UDN9_9ZZZZ</name>
<evidence type="ECO:0000256" key="4">
    <source>
        <dbReference type="ARBA" id="ARBA00022679"/>
    </source>
</evidence>
<dbReference type="Gene3D" id="3.30.200.20">
    <property type="entry name" value="Phosphorylase Kinase, domain 1"/>
    <property type="match status" value="1"/>
</dbReference>
<organism evidence="10">
    <name type="scientific">marine metagenome</name>
    <dbReference type="NCBI Taxonomy" id="408172"/>
    <lineage>
        <taxon>unclassified sequences</taxon>
        <taxon>metagenomes</taxon>
        <taxon>ecological metagenomes</taxon>
    </lineage>
</organism>
<evidence type="ECO:0000313" key="10">
    <source>
        <dbReference type="EMBL" id="SVD32363.1"/>
    </source>
</evidence>
<evidence type="ECO:0000256" key="1">
    <source>
        <dbReference type="ARBA" id="ARBA00004300"/>
    </source>
</evidence>
<keyword evidence="8" id="KW-0206">Cytoskeleton</keyword>
<dbReference type="EMBL" id="UINC01143435">
    <property type="protein sequence ID" value="SVD32363.1"/>
    <property type="molecule type" value="Genomic_DNA"/>
</dbReference>
<dbReference type="GO" id="GO:0005813">
    <property type="term" value="C:centrosome"/>
    <property type="evidence" value="ECO:0007669"/>
    <property type="project" value="UniProtKB-SubCell"/>
</dbReference>
<keyword evidence="7" id="KW-0067">ATP-binding</keyword>
<dbReference type="GO" id="GO:0000922">
    <property type="term" value="C:spindle pole"/>
    <property type="evidence" value="ECO:0007669"/>
    <property type="project" value="UniProtKB-SubCell"/>
</dbReference>
<dbReference type="Pfam" id="PF07714">
    <property type="entry name" value="PK_Tyr_Ser-Thr"/>
    <property type="match status" value="1"/>
</dbReference>
<dbReference type="InterPro" id="IPR011009">
    <property type="entry name" value="Kinase-like_dom_sf"/>
</dbReference>
<evidence type="ECO:0000256" key="7">
    <source>
        <dbReference type="ARBA" id="ARBA00022840"/>
    </source>
</evidence>
<comment type="similarity">
    <text evidence="3">Belongs to the protein kinase superfamily. NEK Ser/Thr protein kinase family. NIMA subfamily.</text>
</comment>
<dbReference type="InterPro" id="IPR000719">
    <property type="entry name" value="Prot_kinase_dom"/>
</dbReference>
<reference evidence="10" key="1">
    <citation type="submission" date="2018-05" db="EMBL/GenBank/DDBJ databases">
        <authorList>
            <person name="Lanie J.A."/>
            <person name="Ng W.-L."/>
            <person name="Kazmierczak K.M."/>
            <person name="Andrzejewski T.M."/>
            <person name="Davidsen T.M."/>
            <person name="Wayne K.J."/>
            <person name="Tettelin H."/>
            <person name="Glass J.I."/>
            <person name="Rusch D."/>
            <person name="Podicherti R."/>
            <person name="Tsui H.-C.T."/>
            <person name="Winkler M.E."/>
        </authorList>
    </citation>
    <scope>NUCLEOTIDE SEQUENCE</scope>
</reference>
<evidence type="ECO:0000256" key="5">
    <source>
        <dbReference type="ARBA" id="ARBA00022741"/>
    </source>
</evidence>
<sequence>MDPRKISPNAFLRRVTKSLKNGRRRNVGELAVARGYLSNSRLQEILVRLPASENDDTLGVILVQDRILTASQYLYLSEELEKIELEEAILIRRQTTPPEVEKAMLNPDRSMGRYVLLDRIGAGGMAEVWKGWDRTLSRPVAIKFLREDPANRDGIARFMREAVLAGKLRHPNIVAVQDTGLWRN</sequence>
<comment type="subcellular location">
    <subcellularLocation>
        <location evidence="1">Cytoplasm</location>
        <location evidence="1">Cytoskeleton</location>
        <location evidence="1">Microtubule organizing center</location>
        <location evidence="1">Centrosome</location>
    </subcellularLocation>
    <subcellularLocation>
        <location evidence="2">Cytoplasm</location>
        <location evidence="2">Cytoskeleton</location>
        <location evidence="2">Spindle pole</location>
    </subcellularLocation>
</comment>
<evidence type="ECO:0000259" key="9">
    <source>
        <dbReference type="PROSITE" id="PS50011"/>
    </source>
</evidence>
<dbReference type="PROSITE" id="PS00107">
    <property type="entry name" value="PROTEIN_KINASE_ATP"/>
    <property type="match status" value="1"/>
</dbReference>